<protein>
    <recommendedName>
        <fullName evidence="3">Methyltransferase</fullName>
    </recommendedName>
</protein>
<proteinExistence type="predicted"/>
<reference evidence="1 2" key="1">
    <citation type="submission" date="2021-02" db="EMBL/GenBank/DDBJ databases">
        <authorList>
            <person name="Lee D.-H."/>
        </authorList>
    </citation>
    <scope>NUCLEOTIDE SEQUENCE [LARGE SCALE GENOMIC DNA]</scope>
    <source>
        <strain evidence="1 2">UL073</strain>
    </source>
</reference>
<name>A0ABS2IEF1_9GAMM</name>
<dbReference type="NCBIfam" id="NF041278">
    <property type="entry name" value="CmcJ_NvfI_EfuI"/>
    <property type="match status" value="1"/>
</dbReference>
<keyword evidence="2" id="KW-1185">Reference proteome</keyword>
<sequence>MTNLAAKQSDIVETLPFVTAEVNYAGEISGRAVFDTVEPDKMNIAFVPSTVQIRDVRKVRDTFNLDTHGFAYVRHSSEAAARPELRDQNLTLQGVHSEINEVYQSEIAAYLQQLTGAREVIAQTSGLLVRTSNRAKKKSWATPATFVHLDFTEDSANKFLRWSLEETGIDIKPYRRFMVFQTWRVISGPPQDSTLAICDGRSASGTDAVVMDSVIGPRDKPGAFFESRLCLANPAHQWYYLSDMEPEDLLIFKGFDSDIPHSMNAMHTAFDDPSATDQAIPRVSVEARFFAFFD</sequence>
<evidence type="ECO:0000313" key="2">
    <source>
        <dbReference type="Proteomes" id="UP000717995"/>
    </source>
</evidence>
<evidence type="ECO:0008006" key="3">
    <source>
        <dbReference type="Google" id="ProtNLM"/>
    </source>
</evidence>
<dbReference type="InterPro" id="IPR044053">
    <property type="entry name" value="AsaB-like"/>
</dbReference>
<dbReference type="EMBL" id="JAFEUP010000003">
    <property type="protein sequence ID" value="MBM7061048.1"/>
    <property type="molecule type" value="Genomic_DNA"/>
</dbReference>
<dbReference type="RefSeq" id="WP_205348246.1">
    <property type="nucleotide sequence ID" value="NZ_JAFEUP010000003.1"/>
</dbReference>
<evidence type="ECO:0000313" key="1">
    <source>
        <dbReference type="EMBL" id="MBM7061048.1"/>
    </source>
</evidence>
<dbReference type="PANTHER" id="PTHR34598:SF3">
    <property type="entry name" value="OXIDOREDUCTASE AN1597"/>
    <property type="match status" value="1"/>
</dbReference>
<dbReference type="PANTHER" id="PTHR34598">
    <property type="entry name" value="BLL6449 PROTEIN"/>
    <property type="match status" value="1"/>
</dbReference>
<accession>A0ABS2IEF1</accession>
<comment type="caution">
    <text evidence="1">The sequence shown here is derived from an EMBL/GenBank/DDBJ whole genome shotgun (WGS) entry which is preliminary data.</text>
</comment>
<dbReference type="Proteomes" id="UP000717995">
    <property type="component" value="Unassembled WGS sequence"/>
</dbReference>
<organism evidence="1 2">
    <name type="scientific">Zestomonas insulae</name>
    <dbReference type="NCBI Taxonomy" id="2809017"/>
    <lineage>
        <taxon>Bacteria</taxon>
        <taxon>Pseudomonadati</taxon>
        <taxon>Pseudomonadota</taxon>
        <taxon>Gammaproteobacteria</taxon>
        <taxon>Pseudomonadales</taxon>
        <taxon>Pseudomonadaceae</taxon>
        <taxon>Zestomonas</taxon>
    </lineage>
</organism>
<gene>
    <name evidence="1" type="ORF">JQX08_10045</name>
</gene>